<evidence type="ECO:0000313" key="4">
    <source>
        <dbReference type="EMBL" id="MFC0477778.1"/>
    </source>
</evidence>
<organism evidence="4 5">
    <name type="scientific">Robertmurraya beringensis</name>
    <dbReference type="NCBI Taxonomy" id="641660"/>
    <lineage>
        <taxon>Bacteria</taxon>
        <taxon>Bacillati</taxon>
        <taxon>Bacillota</taxon>
        <taxon>Bacilli</taxon>
        <taxon>Bacillales</taxon>
        <taxon>Bacillaceae</taxon>
        <taxon>Robertmurraya</taxon>
    </lineage>
</organism>
<dbReference type="PROSITE" id="PS00061">
    <property type="entry name" value="ADH_SHORT"/>
    <property type="match status" value="1"/>
</dbReference>
<comment type="caution">
    <text evidence="4">The sequence shown here is derived from an EMBL/GenBank/DDBJ whole genome shotgun (WGS) entry which is preliminary data.</text>
</comment>
<dbReference type="EMBL" id="JBHLUU010000124">
    <property type="protein sequence ID" value="MFC0477778.1"/>
    <property type="molecule type" value="Genomic_DNA"/>
</dbReference>
<evidence type="ECO:0000256" key="2">
    <source>
        <dbReference type="ARBA" id="ARBA00023002"/>
    </source>
</evidence>
<name>A0ABV6L0Y7_9BACI</name>
<evidence type="ECO:0000256" key="3">
    <source>
        <dbReference type="RuleBase" id="RU000363"/>
    </source>
</evidence>
<sequence length="263" mass="28752">MDKLKGKHIVITGASSGIGEKVALMAAERGARPILVARSIDKLQIISEEISRKTGGSPLFFQLDVGDIDQVQQVFSQIKQEVGHIDILVNNAGFGVFDSFHEADFADIEKMFQVNVLGLMACTKEVLPVMIAQHSGHIINIASQAGKLATPKSSGYSATKHAVLGFSNSLRLELAKSNIRVSAVNPGPIETNFFSIADKSGNYVKNVNRFMLKSDYVAERIIQLMLNPKRELNLPGWMNMGSTIYNLIPGLAERFVGGFFDKK</sequence>
<evidence type="ECO:0000313" key="5">
    <source>
        <dbReference type="Proteomes" id="UP001589738"/>
    </source>
</evidence>
<dbReference type="InterPro" id="IPR020904">
    <property type="entry name" value="Sc_DH/Rdtase_CS"/>
</dbReference>
<keyword evidence="2 4" id="KW-0560">Oxidoreductase</keyword>
<proteinExistence type="inferred from homology"/>
<dbReference type="Proteomes" id="UP001589738">
    <property type="component" value="Unassembled WGS sequence"/>
</dbReference>
<reference evidence="4 5" key="1">
    <citation type="submission" date="2024-09" db="EMBL/GenBank/DDBJ databases">
        <authorList>
            <person name="Sun Q."/>
            <person name="Mori K."/>
        </authorList>
    </citation>
    <scope>NUCLEOTIDE SEQUENCE [LARGE SCALE GENOMIC DNA]</scope>
    <source>
        <strain evidence="4 5">CGMCC 1.9126</strain>
    </source>
</reference>
<gene>
    <name evidence="4" type="ORF">ACFFHF_21550</name>
</gene>
<keyword evidence="5" id="KW-1185">Reference proteome</keyword>
<dbReference type="PANTHER" id="PTHR44196">
    <property type="entry name" value="DEHYDROGENASE/REDUCTASE SDR FAMILY MEMBER 7B"/>
    <property type="match status" value="1"/>
</dbReference>
<dbReference type="RefSeq" id="WP_377058995.1">
    <property type="nucleotide sequence ID" value="NZ_JBHLUU010000124.1"/>
</dbReference>
<protein>
    <submittedName>
        <fullName evidence="4">SDR family NAD(P)-dependent oxidoreductase</fullName>
        <ecNumber evidence="4">1.-.-.-</ecNumber>
    </submittedName>
</protein>
<dbReference type="GO" id="GO:0016491">
    <property type="term" value="F:oxidoreductase activity"/>
    <property type="evidence" value="ECO:0007669"/>
    <property type="project" value="UniProtKB-KW"/>
</dbReference>
<dbReference type="PRINTS" id="PR00081">
    <property type="entry name" value="GDHRDH"/>
</dbReference>
<dbReference type="InterPro" id="IPR036291">
    <property type="entry name" value="NAD(P)-bd_dom_sf"/>
</dbReference>
<dbReference type="PRINTS" id="PR00080">
    <property type="entry name" value="SDRFAMILY"/>
</dbReference>
<dbReference type="EC" id="1.-.-.-" evidence="4"/>
<dbReference type="PANTHER" id="PTHR44196:SF1">
    <property type="entry name" value="DEHYDROGENASE_REDUCTASE SDR FAMILY MEMBER 7B"/>
    <property type="match status" value="1"/>
</dbReference>
<dbReference type="Gene3D" id="3.40.50.720">
    <property type="entry name" value="NAD(P)-binding Rossmann-like Domain"/>
    <property type="match status" value="1"/>
</dbReference>
<evidence type="ECO:0000256" key="1">
    <source>
        <dbReference type="ARBA" id="ARBA00006484"/>
    </source>
</evidence>
<accession>A0ABV6L0Y7</accession>
<dbReference type="Pfam" id="PF00106">
    <property type="entry name" value="adh_short"/>
    <property type="match status" value="1"/>
</dbReference>
<dbReference type="PIRSF" id="PIRSF000126">
    <property type="entry name" value="11-beta-HSD1"/>
    <property type="match status" value="1"/>
</dbReference>
<comment type="similarity">
    <text evidence="1 3">Belongs to the short-chain dehydrogenases/reductases (SDR) family.</text>
</comment>
<dbReference type="SUPFAM" id="SSF51735">
    <property type="entry name" value="NAD(P)-binding Rossmann-fold domains"/>
    <property type="match status" value="1"/>
</dbReference>
<dbReference type="InterPro" id="IPR002347">
    <property type="entry name" value="SDR_fam"/>
</dbReference>